<comment type="caution">
    <text evidence="1">The sequence shown here is derived from an EMBL/GenBank/DDBJ whole genome shotgun (WGS) entry which is preliminary data.</text>
</comment>
<proteinExistence type="predicted"/>
<dbReference type="EMBL" id="CM045760">
    <property type="protein sequence ID" value="KAI8024962.1"/>
    <property type="molecule type" value="Genomic_DNA"/>
</dbReference>
<protein>
    <submittedName>
        <fullName evidence="1">Disease resistance protein</fullName>
    </submittedName>
</protein>
<organism evidence="1 2">
    <name type="scientific">Camellia lanceoleosa</name>
    <dbReference type="NCBI Taxonomy" id="1840588"/>
    <lineage>
        <taxon>Eukaryota</taxon>
        <taxon>Viridiplantae</taxon>
        <taxon>Streptophyta</taxon>
        <taxon>Embryophyta</taxon>
        <taxon>Tracheophyta</taxon>
        <taxon>Spermatophyta</taxon>
        <taxon>Magnoliopsida</taxon>
        <taxon>eudicotyledons</taxon>
        <taxon>Gunneridae</taxon>
        <taxon>Pentapetalae</taxon>
        <taxon>asterids</taxon>
        <taxon>Ericales</taxon>
        <taxon>Theaceae</taxon>
        <taxon>Camellia</taxon>
    </lineage>
</organism>
<keyword evidence="2" id="KW-1185">Reference proteome</keyword>
<name>A0ACC0IGC9_9ERIC</name>
<accession>A0ACC0IGC9</accession>
<gene>
    <name evidence="1" type="ORF">LOK49_LG02G03220</name>
</gene>
<dbReference type="Proteomes" id="UP001060215">
    <property type="component" value="Chromosome 3"/>
</dbReference>
<reference evidence="1 2" key="1">
    <citation type="journal article" date="2022" name="Plant J.">
        <title>Chromosome-level genome of Camellia lanceoleosa provides a valuable resource for understanding genome evolution and self-incompatibility.</title>
        <authorList>
            <person name="Gong W."/>
            <person name="Xiao S."/>
            <person name="Wang L."/>
            <person name="Liao Z."/>
            <person name="Chang Y."/>
            <person name="Mo W."/>
            <person name="Hu G."/>
            <person name="Li W."/>
            <person name="Zhao G."/>
            <person name="Zhu H."/>
            <person name="Hu X."/>
            <person name="Ji K."/>
            <person name="Xiang X."/>
            <person name="Song Q."/>
            <person name="Yuan D."/>
            <person name="Jin S."/>
            <person name="Zhang L."/>
        </authorList>
    </citation>
    <scope>NUCLEOTIDE SEQUENCE [LARGE SCALE GENOMIC DNA]</scope>
    <source>
        <strain evidence="1">SQ_2022a</strain>
    </source>
</reference>
<evidence type="ECO:0000313" key="1">
    <source>
        <dbReference type="EMBL" id="KAI8024962.1"/>
    </source>
</evidence>
<sequence>MEKIQEVEELQVKGTFSNGLLIDALPTSGWSRPTMGSFGETTSERNMEKVWEYLMDDEVRTIGVFGMGGVGKTIIMKHINSRLLNESCNFDDVIWVTVSKAFNISKLQSDIAKALNLDLSDYEDEKRIASELYAILS</sequence>
<evidence type="ECO:0000313" key="2">
    <source>
        <dbReference type="Proteomes" id="UP001060215"/>
    </source>
</evidence>